<evidence type="ECO:0000313" key="2">
    <source>
        <dbReference type="Proteomes" id="UP000179880"/>
    </source>
</evidence>
<sequence length="82" mass="9776">MNLRINPKNDIIIKPKQGIHFIGVDIFPLGRRLKKRNWKKVIDNLEEKNFSSYLGLVKKHSSRKKIREINWRIHGAMEENII</sequence>
<name>A0A1F6WJL7_9BACT</name>
<protein>
    <submittedName>
        <fullName evidence="1">Uncharacterized protein</fullName>
    </submittedName>
</protein>
<reference evidence="1 2" key="1">
    <citation type="journal article" date="2016" name="Nat. Commun.">
        <title>Thousands of microbial genomes shed light on interconnected biogeochemical processes in an aquifer system.</title>
        <authorList>
            <person name="Anantharaman K."/>
            <person name="Brown C.T."/>
            <person name="Hug L.A."/>
            <person name="Sharon I."/>
            <person name="Castelle C.J."/>
            <person name="Probst A.J."/>
            <person name="Thomas B.C."/>
            <person name="Singh A."/>
            <person name="Wilkins M.J."/>
            <person name="Karaoz U."/>
            <person name="Brodie E.L."/>
            <person name="Williams K.H."/>
            <person name="Hubbard S.S."/>
            <person name="Banfield J.F."/>
        </authorList>
    </citation>
    <scope>NUCLEOTIDE SEQUENCE [LARGE SCALE GENOMIC DNA]</scope>
</reference>
<evidence type="ECO:0000313" key="1">
    <source>
        <dbReference type="EMBL" id="OGI81986.1"/>
    </source>
</evidence>
<proteinExistence type="predicted"/>
<accession>A0A1F6WJL7</accession>
<dbReference type="Proteomes" id="UP000179880">
    <property type="component" value="Unassembled WGS sequence"/>
</dbReference>
<comment type="caution">
    <text evidence="1">The sequence shown here is derived from an EMBL/GenBank/DDBJ whole genome shotgun (WGS) entry which is preliminary data.</text>
</comment>
<organism evidence="1 2">
    <name type="scientific">Candidatus Nomurabacteria bacterium RIFCSPHIGHO2_02_FULL_42_24</name>
    <dbReference type="NCBI Taxonomy" id="1801757"/>
    <lineage>
        <taxon>Bacteria</taxon>
        <taxon>Candidatus Nomuraibacteriota</taxon>
    </lineage>
</organism>
<gene>
    <name evidence="1" type="ORF">A3B93_01310</name>
</gene>
<dbReference type="AlphaFoldDB" id="A0A1F6WJL7"/>
<dbReference type="EMBL" id="MFUH01000015">
    <property type="protein sequence ID" value="OGI81986.1"/>
    <property type="molecule type" value="Genomic_DNA"/>
</dbReference>